<dbReference type="InterPro" id="IPR014752">
    <property type="entry name" value="Arrestin-like_C"/>
</dbReference>
<evidence type="ECO:0000313" key="3">
    <source>
        <dbReference type="EMBL" id="PLW49908.1"/>
    </source>
</evidence>
<feature type="region of interest" description="Disordered" evidence="1">
    <location>
        <begin position="326"/>
        <end position="353"/>
    </location>
</feature>
<dbReference type="OrthoDB" id="2238745at2759"/>
<dbReference type="InterPro" id="IPR011022">
    <property type="entry name" value="Arrestin_C-like"/>
</dbReference>
<name>A0A2N5VIT8_9BASI</name>
<accession>A0A2N5VIT8</accession>
<organism evidence="3 4">
    <name type="scientific">Puccinia coronata f. sp. avenae</name>
    <dbReference type="NCBI Taxonomy" id="200324"/>
    <lineage>
        <taxon>Eukaryota</taxon>
        <taxon>Fungi</taxon>
        <taxon>Dikarya</taxon>
        <taxon>Basidiomycota</taxon>
        <taxon>Pucciniomycotina</taxon>
        <taxon>Pucciniomycetes</taxon>
        <taxon>Pucciniales</taxon>
        <taxon>Pucciniaceae</taxon>
        <taxon>Puccinia</taxon>
    </lineage>
</organism>
<dbReference type="Gene3D" id="2.60.40.640">
    <property type="match status" value="1"/>
</dbReference>
<dbReference type="EMBL" id="PGCJ01000093">
    <property type="protein sequence ID" value="PLW49908.1"/>
    <property type="molecule type" value="Genomic_DNA"/>
</dbReference>
<feature type="region of interest" description="Disordered" evidence="1">
    <location>
        <begin position="400"/>
        <end position="530"/>
    </location>
</feature>
<gene>
    <name evidence="3" type="ORF">PCANC_07120</name>
</gene>
<protein>
    <recommendedName>
        <fullName evidence="2">Arrestin C-terminal-like domain-containing protein</fullName>
    </recommendedName>
</protein>
<dbReference type="AlphaFoldDB" id="A0A2N5VIT8"/>
<feature type="region of interest" description="Disordered" evidence="1">
    <location>
        <begin position="364"/>
        <end position="383"/>
    </location>
</feature>
<keyword evidence="4" id="KW-1185">Reference proteome</keyword>
<evidence type="ECO:0000259" key="2">
    <source>
        <dbReference type="SMART" id="SM01017"/>
    </source>
</evidence>
<feature type="domain" description="Arrestin C-terminal-like" evidence="2">
    <location>
        <begin position="650"/>
        <end position="885"/>
    </location>
</feature>
<reference evidence="3 4" key="1">
    <citation type="submission" date="2017-11" db="EMBL/GenBank/DDBJ databases">
        <title>De novo assembly and phasing of dikaryotic genomes from two isolates of Puccinia coronata f. sp. avenae, the causal agent of oat crown rust.</title>
        <authorList>
            <person name="Miller M.E."/>
            <person name="Zhang Y."/>
            <person name="Omidvar V."/>
            <person name="Sperschneider J."/>
            <person name="Schwessinger B."/>
            <person name="Raley C."/>
            <person name="Palmer J.M."/>
            <person name="Garnica D."/>
            <person name="Upadhyaya N."/>
            <person name="Rathjen J."/>
            <person name="Taylor J.M."/>
            <person name="Park R.F."/>
            <person name="Dodds P.N."/>
            <person name="Hirsch C.D."/>
            <person name="Kianian S.F."/>
            <person name="Figueroa M."/>
        </authorList>
    </citation>
    <scope>NUCLEOTIDE SEQUENCE [LARGE SCALE GENOMIC DNA]</scope>
    <source>
        <strain evidence="3">12NC29</strain>
    </source>
</reference>
<proteinExistence type="predicted"/>
<dbReference type="Proteomes" id="UP000235388">
    <property type="component" value="Unassembled WGS sequence"/>
</dbReference>
<feature type="compositionally biased region" description="Basic and acidic residues" evidence="1">
    <location>
        <begin position="493"/>
        <end position="508"/>
    </location>
</feature>
<evidence type="ECO:0000256" key="1">
    <source>
        <dbReference type="SAM" id="MobiDB-lite"/>
    </source>
</evidence>
<feature type="compositionally biased region" description="Low complexity" evidence="1">
    <location>
        <begin position="193"/>
        <end position="202"/>
    </location>
</feature>
<feature type="compositionally biased region" description="Polar residues" evidence="1">
    <location>
        <begin position="408"/>
        <end position="422"/>
    </location>
</feature>
<feature type="compositionally biased region" description="Polar residues" evidence="1">
    <location>
        <begin position="372"/>
        <end position="383"/>
    </location>
</feature>
<dbReference type="STRING" id="200324.A0A2N5VIT8"/>
<sequence length="931" mass="102896">MVALQIHLTEPCLILPGAVPNETVAQPRNEGESMRPSLGSDTSPALINLMKQRPRLDSSISQFSDLWPASLSAEFPGRSEEAFPSTVELGSGKTSMIRGFVVLHVSQAINLNRLSIKFSGSTHTTGPESLPMVPSGNSTILIAEEYTITDASLVSSETTVRAPPYSSDFTTLPGPSLLHLSQEEKIERNLVQGARGAGTATPRRAEGTSSAHTNLKISEQNFQNSTQSLEGSSRRPRSITSRRRSLSLGGRSVSHYFHRRSHSACSLDNRTTIPLEVDTQTGTSTARSSYVMVNKSQGEEELFPMYQDSAFHDMLAKQYNLLSEEDLTPNEQSQSPSYEAHYHSPVSLPSIGKDSMGAARLATIKIPPKNKLPNSDQNRSSPSFKKSLAQFMGALKLKRSSSSSSTSLNLRKVTSASASKRNVPSAESPRLCRPHSTIGPLIKKETSRSSSGGKNGPNIAGENSSSFGLPRLGWGRSNSRRRSFCLHKTNSTKKTDLRRNKSEVKEVKSSPNAASNKKKSFKQGSLASDDHFGVSQSSNTMNVPELPKATLLKPGVYKYPVVVPVPNHLPPSMACKHGSISYSLEARMTYQDPQDSTLLTTHQQIPIALVDPVAGSPSLNPSYRLHHSGEEDAVNEVYSTYSGVNIERTWEDQLYYQIRMDTRKFLVGGKIGFEIQFNPLSRMKIYRFQADIEEKTQYFMDHEKQYLRHCESHSFNLTKLEQTSPIVVIKKEADDKFGASKLRASDVPLLPIISSDPIFVTKSPLLPYIQVDSAGRSEVNRRSDAISELSGWSEQSGPWKLRFDLRLPGCHSSYKATAGEKHLEKSPRGLNFTCQHSKSPIIVKHYLKLRMRVERGDDQALDKRGRRKKYDIILSSPIQILSCQCKPYSLPAYASSDPTDMTEILSIFKEINAAKENSTPSLQCNCIARVE</sequence>
<evidence type="ECO:0000313" key="4">
    <source>
        <dbReference type="Proteomes" id="UP000235388"/>
    </source>
</evidence>
<feature type="compositionally biased region" description="Basic residues" evidence="1">
    <location>
        <begin position="234"/>
        <end position="245"/>
    </location>
</feature>
<dbReference type="InterPro" id="IPR011021">
    <property type="entry name" value="Arrestin-like_N"/>
</dbReference>
<feature type="region of interest" description="Disordered" evidence="1">
    <location>
        <begin position="23"/>
        <end position="44"/>
    </location>
</feature>
<dbReference type="SMART" id="SM01017">
    <property type="entry name" value="Arrestin_C"/>
    <property type="match status" value="1"/>
</dbReference>
<feature type="region of interest" description="Disordered" evidence="1">
    <location>
        <begin position="193"/>
        <end position="247"/>
    </location>
</feature>
<dbReference type="Pfam" id="PF00339">
    <property type="entry name" value="Arrestin_N"/>
    <property type="match status" value="1"/>
</dbReference>
<comment type="caution">
    <text evidence="3">The sequence shown here is derived from an EMBL/GenBank/DDBJ whole genome shotgun (WGS) entry which is preliminary data.</text>
</comment>
<feature type="compositionally biased region" description="Polar residues" evidence="1">
    <location>
        <begin position="209"/>
        <end position="230"/>
    </location>
</feature>